<reference evidence="3 4" key="1">
    <citation type="journal article" date="2023" name="Commun. Biol.">
        <title>Genome analysis of Parmales, the sister group of diatoms, reveals the evolutionary specialization of diatoms from phago-mixotrophs to photoautotrophs.</title>
        <authorList>
            <person name="Ban H."/>
            <person name="Sato S."/>
            <person name="Yoshikawa S."/>
            <person name="Yamada K."/>
            <person name="Nakamura Y."/>
            <person name="Ichinomiya M."/>
            <person name="Sato N."/>
            <person name="Blanc-Mathieu R."/>
            <person name="Endo H."/>
            <person name="Kuwata A."/>
            <person name="Ogata H."/>
        </authorList>
    </citation>
    <scope>NUCLEOTIDE SEQUENCE [LARGE SCALE GENOMIC DNA]</scope>
</reference>
<dbReference type="InterPro" id="IPR001849">
    <property type="entry name" value="PH_domain"/>
</dbReference>
<feature type="region of interest" description="Disordered" evidence="1">
    <location>
        <begin position="222"/>
        <end position="266"/>
    </location>
</feature>
<evidence type="ECO:0000313" key="4">
    <source>
        <dbReference type="Proteomes" id="UP001165060"/>
    </source>
</evidence>
<dbReference type="SUPFAM" id="SSF50729">
    <property type="entry name" value="PH domain-like"/>
    <property type="match status" value="1"/>
</dbReference>
<evidence type="ECO:0000256" key="1">
    <source>
        <dbReference type="SAM" id="MobiDB-lite"/>
    </source>
</evidence>
<keyword evidence="4" id="KW-1185">Reference proteome</keyword>
<evidence type="ECO:0000313" key="3">
    <source>
        <dbReference type="EMBL" id="GMI26282.1"/>
    </source>
</evidence>
<accession>A0ABQ6MHY8</accession>
<organism evidence="3 4">
    <name type="scientific">Tetraparma gracilis</name>
    <dbReference type="NCBI Taxonomy" id="2962635"/>
    <lineage>
        <taxon>Eukaryota</taxon>
        <taxon>Sar</taxon>
        <taxon>Stramenopiles</taxon>
        <taxon>Ochrophyta</taxon>
        <taxon>Bolidophyceae</taxon>
        <taxon>Parmales</taxon>
        <taxon>Triparmaceae</taxon>
        <taxon>Tetraparma</taxon>
    </lineage>
</organism>
<protein>
    <recommendedName>
        <fullName evidence="2">PH domain-containing protein</fullName>
    </recommendedName>
</protein>
<dbReference type="Gene3D" id="2.30.29.30">
    <property type="entry name" value="Pleckstrin-homology domain (PH domain)/Phosphotyrosine-binding domain (PTB)"/>
    <property type="match status" value="1"/>
</dbReference>
<sequence>MGCGRSKQLSVLETLAAEKEREQEEVENPMSSPPLMTKLSLTSSPSPSPASSPNRQSLAQRMSVFGERLRGSSLDKKAAASEPEPIMKPPPAFLFVGRRFRKHHRSTFAELAGLGQGRILKLESKHGSLVWYKSSQCVGVPEPDESLSPDGAFKLEQVVRVELGCEDKPSLNQSLCFTVVGEARSLYLEAESPAVATEWCTALQDHLKHGMLASVDLGDTMSAEAEEQQHRKSVERERAYSKHKEDRDKLRAARVSSAQRASVFQQ</sequence>
<comment type="caution">
    <text evidence="3">The sequence shown here is derived from an EMBL/GenBank/DDBJ whole genome shotgun (WGS) entry which is preliminary data.</text>
</comment>
<name>A0ABQ6MHY8_9STRA</name>
<dbReference type="Pfam" id="PF00169">
    <property type="entry name" value="PH"/>
    <property type="match status" value="1"/>
</dbReference>
<feature type="compositionally biased region" description="Basic and acidic residues" evidence="1">
    <location>
        <begin position="227"/>
        <end position="251"/>
    </location>
</feature>
<feature type="region of interest" description="Disordered" evidence="1">
    <location>
        <begin position="1"/>
        <end position="64"/>
    </location>
</feature>
<dbReference type="SMART" id="SM00233">
    <property type="entry name" value="PH"/>
    <property type="match status" value="1"/>
</dbReference>
<feature type="compositionally biased region" description="Low complexity" evidence="1">
    <location>
        <begin position="29"/>
        <end position="53"/>
    </location>
</feature>
<dbReference type="InterPro" id="IPR011993">
    <property type="entry name" value="PH-like_dom_sf"/>
</dbReference>
<feature type="domain" description="PH" evidence="2">
    <location>
        <begin position="118"/>
        <end position="208"/>
    </location>
</feature>
<feature type="compositionally biased region" description="Low complexity" evidence="1">
    <location>
        <begin position="253"/>
        <end position="266"/>
    </location>
</feature>
<dbReference type="Proteomes" id="UP001165060">
    <property type="component" value="Unassembled WGS sequence"/>
</dbReference>
<dbReference type="EMBL" id="BRYB01004142">
    <property type="protein sequence ID" value="GMI26282.1"/>
    <property type="molecule type" value="Genomic_DNA"/>
</dbReference>
<gene>
    <name evidence="3" type="ORF">TeGR_g6462</name>
</gene>
<proteinExistence type="predicted"/>
<dbReference type="PROSITE" id="PS50003">
    <property type="entry name" value="PH_DOMAIN"/>
    <property type="match status" value="1"/>
</dbReference>
<evidence type="ECO:0000259" key="2">
    <source>
        <dbReference type="PROSITE" id="PS50003"/>
    </source>
</evidence>